<organism evidence="2 3">
    <name type="scientific">Desmophyllum pertusum</name>
    <dbReference type="NCBI Taxonomy" id="174260"/>
    <lineage>
        <taxon>Eukaryota</taxon>
        <taxon>Metazoa</taxon>
        <taxon>Cnidaria</taxon>
        <taxon>Anthozoa</taxon>
        <taxon>Hexacorallia</taxon>
        <taxon>Scleractinia</taxon>
        <taxon>Caryophylliina</taxon>
        <taxon>Caryophylliidae</taxon>
        <taxon>Desmophyllum</taxon>
    </lineage>
</organism>
<feature type="non-terminal residue" evidence="2">
    <location>
        <position position="1"/>
    </location>
</feature>
<reference evidence="2" key="1">
    <citation type="submission" date="2023-01" db="EMBL/GenBank/DDBJ databases">
        <title>Genome assembly of the deep-sea coral Lophelia pertusa.</title>
        <authorList>
            <person name="Herrera S."/>
            <person name="Cordes E."/>
        </authorList>
    </citation>
    <scope>NUCLEOTIDE SEQUENCE</scope>
    <source>
        <strain evidence="2">USNM1676648</strain>
        <tissue evidence="2">Polyp</tissue>
    </source>
</reference>
<gene>
    <name evidence="2" type="ORF">OS493_038903</name>
</gene>
<sequence>MHRFPLLPEWLVFFITSRPEDTVQCRLKKYNPCVKICAGNSDQHNFYHQHEQDIQTFLKKRIDFSRLPYSVDDISKKCHGLFLYAHYIVEELKLSVDSGKKLNPVSDLFPGDIDDFFRQNFERVYEQVGQDIFKRLFGCAIVAPSPLPVSFISYILKRENSDRDEQQVIDAVSQFVVLRGTPDQTLTFLHNLIPAWLTDKKKSSRKLFIDKKIAAALTSYQFMERRMLSRRIEIYHLLEDFKLAAGCLPVEEKEKQEILQDISFVLESNVLVLLECPHLLHSCIRNASNAVRETVLIPHVSDPWLEWNVYAFPDIDIRIGNMHCFATSSDKKTVAGAKDRSLLFFDASTCTAETVRGPFEISGDTIDKIDQLEFSPDGIGPYNPHTCQSESCLVNLLALWAVKKIEQSRDDEMTVCFNRHQVRCKPMAGVQITRLLERLGLGTILNRSCETHFSYDPTCSYCSRLRELTESNQESSLETVRQLIIELYPDIFQYQVWDLQSGMPLLHHVFLQSVQLNPFSYLCHVTCNFHLRGLKLQCDDIDKALSVCNVAVINAVCCAGAEAEAGAATGTELGAGVASGAGTGEENDADGEAGAGAEAGAEAGSDVEAGAEADAGTRVEDGGAGGGGGCGEDGEERGGDVEAVFGDAGMDVGVGAESASWIC</sequence>
<feature type="region of interest" description="Disordered" evidence="1">
    <location>
        <begin position="578"/>
        <end position="640"/>
    </location>
</feature>
<keyword evidence="3" id="KW-1185">Reference proteome</keyword>
<proteinExistence type="predicted"/>
<evidence type="ECO:0000256" key="1">
    <source>
        <dbReference type="SAM" id="MobiDB-lite"/>
    </source>
</evidence>
<name>A0A9W9Z617_9CNID</name>
<accession>A0A9W9Z617</accession>
<dbReference type="AlphaFoldDB" id="A0A9W9Z617"/>
<dbReference type="EMBL" id="MU826481">
    <property type="protein sequence ID" value="KAJ7375782.1"/>
    <property type="molecule type" value="Genomic_DNA"/>
</dbReference>
<comment type="caution">
    <text evidence="2">The sequence shown here is derived from an EMBL/GenBank/DDBJ whole genome shotgun (WGS) entry which is preliminary data.</text>
</comment>
<dbReference type="OrthoDB" id="7464126at2759"/>
<evidence type="ECO:0000313" key="3">
    <source>
        <dbReference type="Proteomes" id="UP001163046"/>
    </source>
</evidence>
<dbReference type="Proteomes" id="UP001163046">
    <property type="component" value="Unassembled WGS sequence"/>
</dbReference>
<feature type="compositionally biased region" description="Low complexity" evidence="1">
    <location>
        <begin position="595"/>
        <end position="614"/>
    </location>
</feature>
<feature type="compositionally biased region" description="Gly residues" evidence="1">
    <location>
        <begin position="622"/>
        <end position="631"/>
    </location>
</feature>
<protein>
    <submittedName>
        <fullName evidence="2">Uncharacterized protein</fullName>
    </submittedName>
</protein>
<evidence type="ECO:0000313" key="2">
    <source>
        <dbReference type="EMBL" id="KAJ7375782.1"/>
    </source>
</evidence>